<dbReference type="InterPro" id="IPR056884">
    <property type="entry name" value="NPHP3-like_N"/>
</dbReference>
<dbReference type="SUPFAM" id="SSF52540">
    <property type="entry name" value="P-loop containing nucleoside triphosphate hydrolases"/>
    <property type="match status" value="1"/>
</dbReference>
<evidence type="ECO:0000256" key="1">
    <source>
        <dbReference type="ARBA" id="ARBA00022737"/>
    </source>
</evidence>
<name>A0A167YTD2_9HYPO</name>
<feature type="region of interest" description="Disordered" evidence="2">
    <location>
        <begin position="215"/>
        <end position="253"/>
    </location>
</feature>
<sequence length="1177" mass="131132">MDPLTALGLASNIVQFVDFALKLYSASAEIVGSARGATTHNHELDTVYTRLQTFTSELKLAADGEPSTPADGHSTAGALENAPGNAHTKAIQPHVTAIEQIAAECRVVCGQLLDVVNGLRVDPTASNRRLRSLGAALKTAFGTKKIAGLEERLKRFQALLALHFFPLLNERQAYMTQVLRTLESQNNSLAAEQSSRFKTISSQLDVLLNTTQTLSSKNMAHHDTSQSSSNASRRRAAETKTKAMSTHEPYDNGPCLRLPDMKGLSELLDGLSLAEKDLTAVAKEQALLRSLDFRSRTYRYEAIPEAHKATFEWIFADRQQRHPPYAVLDSAAKTTETPINFKAWLESGQGIFWISGKAGAGKSTLMKFVANHAKTQSALQKWSGTKKVIIASHYFWSAGTRMQKTFKGLLQELVFDVLRHCPELAHNVFPRRLQMWTSTSSWTMGSTCVGSPEDNVWTVAELLEGLQQIARHPALPVRCCFFIDGLDEYATDPDTDHFKLCQTLKSLTTSDNLKCCVSSRPWNVFEDAFGSASGNGGRAAFLRVHELTYKDIKLFAENRLQNNARWKHMGIDDEQTESLARYITEHAQGVFLWVFLVTKSLREGVIDGDTFHDLQKRLKAVPTALEPYFKHMLDCVDAAHHSYMAQTLQIALNTTGLLELAVYYVAEDELQDTNYALTWPPDFDAWRVNLHPEFYLPCRRRINARCGGLLDINKYGVGFIHRTVHDFLQTGTMQDYLASKVRPGFQPNLSTLRAQVYLFRCVARTVATSTGDASADYMERLWERCLKCAGPAMEEDEDATMQLLDVAADVQQEQASADKASFLQDAIDGIIRKSVATTGTALRDTPRGSRSKTRLAQHRSTGSGNAESPGLPGLHHTYLCAGVDGYVLDKLKTDPHYFDAPGVSLLGTILRSDTRWTEARVDVVCQLLENGCDPNEMYRRPDDNDAVTIRRKKLTTPWEELFDVAPYGEPRLVTTSIGRYIVAAFLRHGASRRRIIERHRAKNVCAVWQFLERNFGESAPAQPNIRAVFETVDVFLEASPDDNRAQLEDVMQHIQTWSKFPPRFARAEEKRATAEFVAKLILMAVRLGLPANAFYGVIANKAFRTTVSPRVLTALKNYMEPNAVRVPASLLPPSNTDVKRRHCDGELAASVKGTKRLKTEPRSPSFDGDASNPIVVD</sequence>
<evidence type="ECO:0000259" key="4">
    <source>
        <dbReference type="Pfam" id="PF25053"/>
    </source>
</evidence>
<protein>
    <submittedName>
        <fullName evidence="5">NACHT nucleoside triphosphatase</fullName>
    </submittedName>
</protein>
<keyword evidence="6" id="KW-1185">Reference proteome</keyword>
<reference evidence="5 6" key="1">
    <citation type="journal article" date="2016" name="Genome Biol. Evol.">
        <title>Divergent and convergent evolution of fungal pathogenicity.</title>
        <authorList>
            <person name="Shang Y."/>
            <person name="Xiao G."/>
            <person name="Zheng P."/>
            <person name="Cen K."/>
            <person name="Zhan S."/>
            <person name="Wang C."/>
        </authorList>
    </citation>
    <scope>NUCLEOTIDE SEQUENCE [LARGE SCALE GENOMIC DNA]</scope>
    <source>
        <strain evidence="5 6">RCEF 264</strain>
    </source>
</reference>
<dbReference type="InterPro" id="IPR056693">
    <property type="entry name" value="DUF7791"/>
</dbReference>
<evidence type="ECO:0000313" key="6">
    <source>
        <dbReference type="Proteomes" id="UP000076874"/>
    </source>
</evidence>
<dbReference type="STRING" id="1081102.A0A167YTD2"/>
<dbReference type="OrthoDB" id="443402at2759"/>
<gene>
    <name evidence="5" type="ORF">SPI_01239</name>
</gene>
<dbReference type="PANTHER" id="PTHR10039:SF5">
    <property type="entry name" value="NACHT DOMAIN-CONTAINING PROTEIN"/>
    <property type="match status" value="1"/>
</dbReference>
<dbReference type="Proteomes" id="UP000076874">
    <property type="component" value="Unassembled WGS sequence"/>
</dbReference>
<dbReference type="Pfam" id="PF24883">
    <property type="entry name" value="NPHP3_N"/>
    <property type="match status" value="1"/>
</dbReference>
<dbReference type="Gene3D" id="3.40.50.300">
    <property type="entry name" value="P-loop containing nucleotide triphosphate hydrolases"/>
    <property type="match status" value="1"/>
</dbReference>
<accession>A0A167YTD2</accession>
<dbReference type="Pfam" id="PF25053">
    <property type="entry name" value="DUF7791"/>
    <property type="match status" value="1"/>
</dbReference>
<organism evidence="5 6">
    <name type="scientific">Niveomyces insectorum RCEF 264</name>
    <dbReference type="NCBI Taxonomy" id="1081102"/>
    <lineage>
        <taxon>Eukaryota</taxon>
        <taxon>Fungi</taxon>
        <taxon>Dikarya</taxon>
        <taxon>Ascomycota</taxon>
        <taxon>Pezizomycotina</taxon>
        <taxon>Sordariomycetes</taxon>
        <taxon>Hypocreomycetidae</taxon>
        <taxon>Hypocreales</taxon>
        <taxon>Cordycipitaceae</taxon>
        <taxon>Niveomyces</taxon>
    </lineage>
</organism>
<feature type="domain" description="DUF7791" evidence="4">
    <location>
        <begin position="636"/>
        <end position="766"/>
    </location>
</feature>
<evidence type="ECO:0000256" key="2">
    <source>
        <dbReference type="SAM" id="MobiDB-lite"/>
    </source>
</evidence>
<evidence type="ECO:0000259" key="3">
    <source>
        <dbReference type="Pfam" id="PF24883"/>
    </source>
</evidence>
<dbReference type="PANTHER" id="PTHR10039">
    <property type="entry name" value="AMELOGENIN"/>
    <property type="match status" value="1"/>
</dbReference>
<feature type="region of interest" description="Disordered" evidence="2">
    <location>
        <begin position="62"/>
        <end position="84"/>
    </location>
</feature>
<dbReference type="EMBL" id="AZHD01000002">
    <property type="protein sequence ID" value="OAA66663.1"/>
    <property type="molecule type" value="Genomic_DNA"/>
</dbReference>
<feature type="region of interest" description="Disordered" evidence="2">
    <location>
        <begin position="1149"/>
        <end position="1177"/>
    </location>
</feature>
<comment type="caution">
    <text evidence="5">The sequence shown here is derived from an EMBL/GenBank/DDBJ whole genome shotgun (WGS) entry which is preliminary data.</text>
</comment>
<feature type="domain" description="Nephrocystin 3-like N-terminal" evidence="3">
    <location>
        <begin position="340"/>
        <end position="520"/>
    </location>
</feature>
<proteinExistence type="predicted"/>
<dbReference type="InterPro" id="IPR027417">
    <property type="entry name" value="P-loop_NTPase"/>
</dbReference>
<feature type="region of interest" description="Disordered" evidence="2">
    <location>
        <begin position="841"/>
        <end position="869"/>
    </location>
</feature>
<evidence type="ECO:0000313" key="5">
    <source>
        <dbReference type="EMBL" id="OAA66663.1"/>
    </source>
</evidence>
<keyword evidence="1" id="KW-0677">Repeat</keyword>
<dbReference type="AlphaFoldDB" id="A0A167YTD2"/>